<accession>A0AA89CD21</accession>
<proteinExistence type="predicted"/>
<comment type="caution">
    <text evidence="1">The sequence shown here is derived from an EMBL/GenBank/DDBJ whole genome shotgun (WGS) entry which is preliminary data.</text>
</comment>
<dbReference type="EMBL" id="VSWD01000002">
    <property type="protein sequence ID" value="KAK3106863.1"/>
    <property type="molecule type" value="Genomic_DNA"/>
</dbReference>
<sequence>MVWWLSGLNAYNPPTFPITKTSRRIHTNGECSAILRPRIPGDMIVGKRSGTVCKLCCHDDYCNSEICDLPGVDKTGPRCLSCNDAKLDRPQDCLSITQCAKDEVSFHYL</sequence>
<dbReference type="Proteomes" id="UP001186944">
    <property type="component" value="Unassembled WGS sequence"/>
</dbReference>
<reference evidence="1" key="1">
    <citation type="submission" date="2019-08" db="EMBL/GenBank/DDBJ databases">
        <title>The improved chromosome-level genome for the pearl oyster Pinctada fucata martensii using PacBio sequencing and Hi-C.</title>
        <authorList>
            <person name="Zheng Z."/>
        </authorList>
    </citation>
    <scope>NUCLEOTIDE SEQUENCE</scope>
    <source>
        <strain evidence="1">ZZ-2019</strain>
        <tissue evidence="1">Adductor muscle</tissue>
    </source>
</reference>
<keyword evidence="2" id="KW-1185">Reference proteome</keyword>
<evidence type="ECO:0000313" key="2">
    <source>
        <dbReference type="Proteomes" id="UP001186944"/>
    </source>
</evidence>
<gene>
    <name evidence="1" type="ORF">FSP39_001632</name>
</gene>
<name>A0AA89CD21_PINIB</name>
<evidence type="ECO:0000313" key="1">
    <source>
        <dbReference type="EMBL" id="KAK3106863.1"/>
    </source>
</evidence>
<organism evidence="1 2">
    <name type="scientific">Pinctada imbricata</name>
    <name type="common">Atlantic pearl-oyster</name>
    <name type="synonym">Pinctada martensii</name>
    <dbReference type="NCBI Taxonomy" id="66713"/>
    <lineage>
        <taxon>Eukaryota</taxon>
        <taxon>Metazoa</taxon>
        <taxon>Spiralia</taxon>
        <taxon>Lophotrochozoa</taxon>
        <taxon>Mollusca</taxon>
        <taxon>Bivalvia</taxon>
        <taxon>Autobranchia</taxon>
        <taxon>Pteriomorphia</taxon>
        <taxon>Pterioida</taxon>
        <taxon>Pterioidea</taxon>
        <taxon>Pteriidae</taxon>
        <taxon>Pinctada</taxon>
    </lineage>
</organism>
<protein>
    <submittedName>
        <fullName evidence="1">Uncharacterized protein</fullName>
    </submittedName>
</protein>
<dbReference type="AlphaFoldDB" id="A0AA89CD21"/>